<proteinExistence type="predicted"/>
<dbReference type="Pfam" id="PF14223">
    <property type="entry name" value="Retrotran_gag_2"/>
    <property type="match status" value="1"/>
</dbReference>
<gene>
    <name evidence="1" type="ORF">CTI12_AA538990</name>
</gene>
<dbReference type="Proteomes" id="UP000245207">
    <property type="component" value="Unassembled WGS sequence"/>
</dbReference>
<name>A0A2U1L289_ARTAN</name>
<evidence type="ECO:0000313" key="2">
    <source>
        <dbReference type="Proteomes" id="UP000245207"/>
    </source>
</evidence>
<dbReference type="OrthoDB" id="1920930at2759"/>
<protein>
    <submittedName>
        <fullName evidence="1">Zinc finger, CCHC-type</fullName>
    </submittedName>
</protein>
<accession>A0A2U1L289</accession>
<sequence length="251" mass="29152">MSRQTGPERWDVSEIGQIILKWLKEALKALQGKEGGKDVLAQHQVTPLEKPRFTKENVTQSTLSQQSYPQHSLPVAVGWFDEYREWMTEAETMVLKAINFELNAALFTENGDWVVCWIGSAPTSWISPCWQHLNVWKNEQQEVACLMLASMIPELQKNLENLAAFDMLRELKVMFEQQAEQELFDTVRSFHAYKQEEGQSVSSYVMKMKGYLDQMDRLGYPMPQILRVSLILTSLSKDYDQFLQNYNMHSM</sequence>
<comment type="caution">
    <text evidence="1">The sequence shown here is derived from an EMBL/GenBank/DDBJ whole genome shotgun (WGS) entry which is preliminary data.</text>
</comment>
<dbReference type="AlphaFoldDB" id="A0A2U1L289"/>
<keyword evidence="2" id="KW-1185">Reference proteome</keyword>
<organism evidence="1 2">
    <name type="scientific">Artemisia annua</name>
    <name type="common">Sweet wormwood</name>
    <dbReference type="NCBI Taxonomy" id="35608"/>
    <lineage>
        <taxon>Eukaryota</taxon>
        <taxon>Viridiplantae</taxon>
        <taxon>Streptophyta</taxon>
        <taxon>Embryophyta</taxon>
        <taxon>Tracheophyta</taxon>
        <taxon>Spermatophyta</taxon>
        <taxon>Magnoliopsida</taxon>
        <taxon>eudicotyledons</taxon>
        <taxon>Gunneridae</taxon>
        <taxon>Pentapetalae</taxon>
        <taxon>asterids</taxon>
        <taxon>campanulids</taxon>
        <taxon>Asterales</taxon>
        <taxon>Asteraceae</taxon>
        <taxon>Asteroideae</taxon>
        <taxon>Anthemideae</taxon>
        <taxon>Artemisiinae</taxon>
        <taxon>Artemisia</taxon>
    </lineage>
</organism>
<evidence type="ECO:0000313" key="1">
    <source>
        <dbReference type="EMBL" id="PWA43105.1"/>
    </source>
</evidence>
<dbReference type="EMBL" id="PKPP01012016">
    <property type="protein sequence ID" value="PWA43105.1"/>
    <property type="molecule type" value="Genomic_DNA"/>
</dbReference>
<reference evidence="1 2" key="1">
    <citation type="journal article" date="2018" name="Mol. Plant">
        <title>The genome of Artemisia annua provides insight into the evolution of Asteraceae family and artemisinin biosynthesis.</title>
        <authorList>
            <person name="Shen Q."/>
            <person name="Zhang L."/>
            <person name="Liao Z."/>
            <person name="Wang S."/>
            <person name="Yan T."/>
            <person name="Shi P."/>
            <person name="Liu M."/>
            <person name="Fu X."/>
            <person name="Pan Q."/>
            <person name="Wang Y."/>
            <person name="Lv Z."/>
            <person name="Lu X."/>
            <person name="Zhang F."/>
            <person name="Jiang W."/>
            <person name="Ma Y."/>
            <person name="Chen M."/>
            <person name="Hao X."/>
            <person name="Li L."/>
            <person name="Tang Y."/>
            <person name="Lv G."/>
            <person name="Zhou Y."/>
            <person name="Sun X."/>
            <person name="Brodelius P.E."/>
            <person name="Rose J.K.C."/>
            <person name="Tang K."/>
        </authorList>
    </citation>
    <scope>NUCLEOTIDE SEQUENCE [LARGE SCALE GENOMIC DNA]</scope>
    <source>
        <strain evidence="2">cv. Huhao1</strain>
        <tissue evidence="1">Leaf</tissue>
    </source>
</reference>